<dbReference type="OrthoDB" id="407298at2759"/>
<proteinExistence type="inferred from homology"/>
<reference evidence="11 12" key="1">
    <citation type="submission" date="2020-11" db="EMBL/GenBank/DDBJ databases">
        <title>Kefir isolates.</title>
        <authorList>
            <person name="Marcisauskas S."/>
            <person name="Kim Y."/>
            <person name="Blasche S."/>
        </authorList>
    </citation>
    <scope>NUCLEOTIDE SEQUENCE [LARGE SCALE GENOMIC DNA]</scope>
    <source>
        <strain evidence="11 12">KR</strain>
    </source>
</reference>
<comment type="similarity">
    <text evidence="7">Belongs to the chloroperoxidase family.</text>
</comment>
<keyword evidence="2" id="KW-0575">Peroxidase</keyword>
<evidence type="ECO:0000256" key="6">
    <source>
        <dbReference type="ARBA" id="ARBA00023004"/>
    </source>
</evidence>
<keyword evidence="9" id="KW-0732">Signal</keyword>
<evidence type="ECO:0000259" key="10">
    <source>
        <dbReference type="PROSITE" id="PS51405"/>
    </source>
</evidence>
<dbReference type="Proteomes" id="UP000777482">
    <property type="component" value="Unassembled WGS sequence"/>
</dbReference>
<sequence length="447" mass="46365">MKLGILSLLVLAQALQSSAYPWMAGPGAERAYDEMLHRRAEKLEERALLGGVLGGLVTGVGSTAGGVISGVTGALGNLVNGLATGGASNVDASNRFPDVNHPFQAPGPTDQRGVCPGLNALANHGYLPRNGIVTAQQVISATKQVFNMGEDLSGLLCFIAVTYGGNLQTQTFSIGGEDDRTYSGSGIGSKSVSRQFGLDAHSRCEGDSSPTRNDFYLDNGDNHSQQPDRFRRLLALAKQNGGNFDTPTLNALFGQNSQLSIQNNPKYYANGPTLVVILAAYPIIPEFFSNGTYGAGGKATLQNIAPLMGFKINDDGTICAVPEQIPDNWYRRATPYGIANVVANAPGTLAAGNTLPSPLSSIIASGNTNEIGCQLYQLLSSQSPATLGVPLVDGVSTLLTGLQNQLLGGLPTIFGCSGAGNSTVTQPAFDDSLQAKGPGGDQSLTCA</sequence>
<keyword evidence="12" id="KW-1185">Reference proteome</keyword>
<evidence type="ECO:0000256" key="9">
    <source>
        <dbReference type="SAM" id="SignalP"/>
    </source>
</evidence>
<feature type="signal peptide" evidence="9">
    <location>
        <begin position="1"/>
        <end position="19"/>
    </location>
</feature>
<evidence type="ECO:0000256" key="3">
    <source>
        <dbReference type="ARBA" id="ARBA00022617"/>
    </source>
</evidence>
<comment type="caution">
    <text evidence="11">The sequence shown here is derived from an EMBL/GenBank/DDBJ whole genome shotgun (WGS) entry which is preliminary data.</text>
</comment>
<dbReference type="GO" id="GO:0046872">
    <property type="term" value="F:metal ion binding"/>
    <property type="evidence" value="ECO:0007669"/>
    <property type="project" value="UniProtKB-KW"/>
</dbReference>
<keyword evidence="3" id="KW-0349">Heme</keyword>
<dbReference type="PANTHER" id="PTHR33577:SF1">
    <property type="entry name" value="HEME HALOPEROXIDASE FAMILY PROFILE DOMAIN-CONTAINING PROTEIN"/>
    <property type="match status" value="1"/>
</dbReference>
<evidence type="ECO:0000313" key="11">
    <source>
        <dbReference type="EMBL" id="KAG0655365.1"/>
    </source>
</evidence>
<dbReference type="Gene3D" id="1.10.489.10">
    <property type="entry name" value="Chloroperoxidase-like"/>
    <property type="match status" value="1"/>
</dbReference>
<keyword evidence="4" id="KW-0479">Metal-binding</keyword>
<protein>
    <recommendedName>
        <fullName evidence="10">Heme haloperoxidase family profile domain-containing protein</fullName>
    </recommendedName>
</protein>
<evidence type="ECO:0000256" key="5">
    <source>
        <dbReference type="ARBA" id="ARBA00023002"/>
    </source>
</evidence>
<dbReference type="EMBL" id="PUHQ01000122">
    <property type="protein sequence ID" value="KAG0655365.1"/>
    <property type="molecule type" value="Genomic_DNA"/>
</dbReference>
<keyword evidence="5" id="KW-0560">Oxidoreductase</keyword>
<accession>A0A9P6VUF4</accession>
<dbReference type="SUPFAM" id="SSF47571">
    <property type="entry name" value="Cloroperoxidase"/>
    <property type="match status" value="1"/>
</dbReference>
<dbReference type="GO" id="GO:0004601">
    <property type="term" value="F:peroxidase activity"/>
    <property type="evidence" value="ECO:0007669"/>
    <property type="project" value="UniProtKB-KW"/>
</dbReference>
<organism evidence="11 12">
    <name type="scientific">Rhodotorula mucilaginosa</name>
    <name type="common">Yeast</name>
    <name type="synonym">Rhodotorula rubra</name>
    <dbReference type="NCBI Taxonomy" id="5537"/>
    <lineage>
        <taxon>Eukaryota</taxon>
        <taxon>Fungi</taxon>
        <taxon>Dikarya</taxon>
        <taxon>Basidiomycota</taxon>
        <taxon>Pucciniomycotina</taxon>
        <taxon>Microbotryomycetes</taxon>
        <taxon>Sporidiobolales</taxon>
        <taxon>Sporidiobolaceae</taxon>
        <taxon>Rhodotorula</taxon>
    </lineage>
</organism>
<comment type="cofactor">
    <cofactor evidence="1">
        <name>heme b</name>
        <dbReference type="ChEBI" id="CHEBI:60344"/>
    </cofactor>
</comment>
<keyword evidence="6" id="KW-0408">Iron</keyword>
<evidence type="ECO:0000256" key="2">
    <source>
        <dbReference type="ARBA" id="ARBA00022559"/>
    </source>
</evidence>
<evidence type="ECO:0000256" key="4">
    <source>
        <dbReference type="ARBA" id="ARBA00022723"/>
    </source>
</evidence>
<feature type="domain" description="Heme haloperoxidase family profile" evidence="10">
    <location>
        <begin position="99"/>
        <end position="343"/>
    </location>
</feature>
<evidence type="ECO:0000313" key="12">
    <source>
        <dbReference type="Proteomes" id="UP000777482"/>
    </source>
</evidence>
<gene>
    <name evidence="11" type="ORF">C6P46_001021</name>
</gene>
<dbReference type="Pfam" id="PF01328">
    <property type="entry name" value="Peroxidase_2"/>
    <property type="match status" value="1"/>
</dbReference>
<evidence type="ECO:0000256" key="7">
    <source>
        <dbReference type="ARBA" id="ARBA00025795"/>
    </source>
</evidence>
<feature type="chain" id="PRO_5040352312" description="Heme haloperoxidase family profile domain-containing protein" evidence="9">
    <location>
        <begin position="20"/>
        <end position="447"/>
    </location>
</feature>
<name>A0A9P6VUF4_RHOMI</name>
<evidence type="ECO:0000256" key="8">
    <source>
        <dbReference type="SAM" id="MobiDB-lite"/>
    </source>
</evidence>
<dbReference type="InterPro" id="IPR036851">
    <property type="entry name" value="Chloroperoxidase-like_sf"/>
</dbReference>
<dbReference type="PROSITE" id="PS51405">
    <property type="entry name" value="HEME_HALOPEROXIDASE"/>
    <property type="match status" value="1"/>
</dbReference>
<evidence type="ECO:0000256" key="1">
    <source>
        <dbReference type="ARBA" id="ARBA00001970"/>
    </source>
</evidence>
<dbReference type="PANTHER" id="PTHR33577">
    <property type="entry name" value="STERIGMATOCYSTIN BIOSYNTHESIS PEROXIDASE STCC-RELATED"/>
    <property type="match status" value="1"/>
</dbReference>
<dbReference type="InterPro" id="IPR000028">
    <property type="entry name" value="Chloroperoxidase"/>
</dbReference>
<dbReference type="AlphaFoldDB" id="A0A9P6VUF4"/>
<feature type="region of interest" description="Disordered" evidence="8">
    <location>
        <begin position="201"/>
        <end position="224"/>
    </location>
</feature>